<name>A0A812QWS7_9DINO</name>
<dbReference type="InterPro" id="IPR036188">
    <property type="entry name" value="FAD/NAD-bd_sf"/>
</dbReference>
<dbReference type="InterPro" id="IPR051209">
    <property type="entry name" value="FAD-bind_Monooxygenase_sf"/>
</dbReference>
<accession>A0A812QWS7</accession>
<proteinExistence type="inferred from homology"/>
<dbReference type="OrthoDB" id="74360at2759"/>
<keyword evidence="3" id="KW-1185">Reference proteome</keyword>
<dbReference type="PANTHER" id="PTHR42877:SF4">
    <property type="entry name" value="FAD_NAD(P)-BINDING DOMAIN-CONTAINING PROTEIN-RELATED"/>
    <property type="match status" value="1"/>
</dbReference>
<comment type="caution">
    <text evidence="2">The sequence shown here is derived from an EMBL/GenBank/DDBJ whole genome shotgun (WGS) entry which is preliminary data.</text>
</comment>
<evidence type="ECO:0000313" key="3">
    <source>
        <dbReference type="Proteomes" id="UP000601435"/>
    </source>
</evidence>
<gene>
    <name evidence="2" type="ORF">SNEC2469_LOCUS11212</name>
</gene>
<reference evidence="2" key="1">
    <citation type="submission" date="2021-02" db="EMBL/GenBank/DDBJ databases">
        <authorList>
            <person name="Dougan E. K."/>
            <person name="Rhodes N."/>
            <person name="Thang M."/>
            <person name="Chan C."/>
        </authorList>
    </citation>
    <scope>NUCLEOTIDE SEQUENCE</scope>
</reference>
<dbReference type="Proteomes" id="UP000601435">
    <property type="component" value="Unassembled WGS sequence"/>
</dbReference>
<dbReference type="Gene3D" id="3.50.50.60">
    <property type="entry name" value="FAD/NAD(P)-binding domain"/>
    <property type="match status" value="2"/>
</dbReference>
<dbReference type="PANTHER" id="PTHR42877">
    <property type="entry name" value="L-ORNITHINE N(5)-MONOOXYGENASE-RELATED"/>
    <property type="match status" value="1"/>
</dbReference>
<organism evidence="2 3">
    <name type="scientific">Symbiodinium necroappetens</name>
    <dbReference type="NCBI Taxonomy" id="1628268"/>
    <lineage>
        <taxon>Eukaryota</taxon>
        <taxon>Sar</taxon>
        <taxon>Alveolata</taxon>
        <taxon>Dinophyceae</taxon>
        <taxon>Suessiales</taxon>
        <taxon>Symbiodiniaceae</taxon>
        <taxon>Symbiodinium</taxon>
    </lineage>
</organism>
<evidence type="ECO:0000313" key="2">
    <source>
        <dbReference type="EMBL" id="CAE7408131.1"/>
    </source>
</evidence>
<sequence>MTLALPGQEHVPKWLLDDLKKQPKSTTNTSCELRVMGTDEVMTCPVKQSTSVLEIKMFLAMKLGIDPGVMSVVTKQGCSWRIQTDSEEIARKVMVKGIKSFKRERHKWPSPIAIIGTGHAGLRQAMFFLKNKEYNFIVYDRKALVGGTSWIDQANTTSKLQTELGTYHLQYDEDNPVPKNMSTWPSTAELLQHFREVSEEYGIMPYCKMCTNIKEIKIKTGTKQEVQAEMAQRGWATQTYTLTLEPTDGTGDGRGDNIGATGAPCEDVDHSAVIMYPGNLTIPKRCELPGEDTFEGEVSYAIMNDFDYGKVTGKQVAILGHGAFAVENLRTCLEFSCRQAYMVCRRKNLACPRVVSWFINQSVHPISGPLTMKSFLPMYNLLGFDPWTYHSVHANEKRTNVTINQKSRFGIGDVYFVANAMGICEVVEDEIKRVSAQHVHLQSGRKLEAQVILKLYGFNGNFDVDRLMNVKHMMGFWPDEDFRRYLIAEPIGVNATNFGGTSFSPGVRVWVDFGAYFLWYPKDFANVRDSGLMPSHAAEPEYDRPAYVIDARHGTQTIMGVNGATPAIAESHAGLGLVKRQKQLECHPTRKYLEECRLEWEEYGQKLKAGSVSDLCSDFLLVKKAAPRVRRSYHIPPWSSSLPAA</sequence>
<dbReference type="EMBL" id="CAJNJA010017797">
    <property type="protein sequence ID" value="CAE7408131.1"/>
    <property type="molecule type" value="Genomic_DNA"/>
</dbReference>
<dbReference type="SUPFAM" id="SSF51905">
    <property type="entry name" value="FAD/NAD(P)-binding domain"/>
    <property type="match status" value="1"/>
</dbReference>
<evidence type="ECO:0000256" key="1">
    <source>
        <dbReference type="ARBA" id="ARBA00010139"/>
    </source>
</evidence>
<comment type="similarity">
    <text evidence="1">Belongs to the FAD-binding monooxygenase family.</text>
</comment>
<protein>
    <submittedName>
        <fullName evidence="2">Uncharacterized protein</fullName>
    </submittedName>
</protein>
<dbReference type="AlphaFoldDB" id="A0A812QWS7"/>